<gene>
    <name evidence="2" type="ORF">FCM35_KLT07655</name>
</gene>
<feature type="compositionally biased region" description="Polar residues" evidence="1">
    <location>
        <begin position="146"/>
        <end position="166"/>
    </location>
</feature>
<dbReference type="OrthoDB" id="2019670at2759"/>
<dbReference type="PANTHER" id="PTHR35720:SF1">
    <property type="entry name" value="PROTEIN PLASTID TRANSCRIPTIONALLY ACTIVE 12, CHLOROPLASTIC"/>
    <property type="match status" value="1"/>
</dbReference>
<dbReference type="AlphaFoldDB" id="A0A833V7H0"/>
<feature type="compositionally biased region" description="Acidic residues" evidence="1">
    <location>
        <begin position="465"/>
        <end position="487"/>
    </location>
</feature>
<feature type="compositionally biased region" description="Basic and acidic residues" evidence="1">
    <location>
        <begin position="488"/>
        <end position="505"/>
    </location>
</feature>
<organism evidence="2 3">
    <name type="scientific">Carex littledalei</name>
    <dbReference type="NCBI Taxonomy" id="544730"/>
    <lineage>
        <taxon>Eukaryota</taxon>
        <taxon>Viridiplantae</taxon>
        <taxon>Streptophyta</taxon>
        <taxon>Embryophyta</taxon>
        <taxon>Tracheophyta</taxon>
        <taxon>Spermatophyta</taxon>
        <taxon>Magnoliopsida</taxon>
        <taxon>Liliopsida</taxon>
        <taxon>Poales</taxon>
        <taxon>Cyperaceae</taxon>
        <taxon>Cyperoideae</taxon>
        <taxon>Cariceae</taxon>
        <taxon>Carex</taxon>
        <taxon>Carex subgen. Euthyceras</taxon>
    </lineage>
</organism>
<dbReference type="EMBL" id="SWLB01000017">
    <property type="protein sequence ID" value="KAF3327537.1"/>
    <property type="molecule type" value="Genomic_DNA"/>
</dbReference>
<evidence type="ECO:0000313" key="3">
    <source>
        <dbReference type="Proteomes" id="UP000623129"/>
    </source>
</evidence>
<feature type="region of interest" description="Disordered" evidence="1">
    <location>
        <begin position="465"/>
        <end position="530"/>
    </location>
</feature>
<feature type="region of interest" description="Disordered" evidence="1">
    <location>
        <begin position="122"/>
        <end position="194"/>
    </location>
</feature>
<feature type="compositionally biased region" description="Low complexity" evidence="1">
    <location>
        <begin position="125"/>
        <end position="139"/>
    </location>
</feature>
<feature type="compositionally biased region" description="Basic and acidic residues" evidence="1">
    <location>
        <begin position="63"/>
        <end position="76"/>
    </location>
</feature>
<dbReference type="Proteomes" id="UP000623129">
    <property type="component" value="Unassembled WGS sequence"/>
</dbReference>
<dbReference type="GO" id="GO:0090228">
    <property type="term" value="P:positive regulation of red or far-red light signaling pathway"/>
    <property type="evidence" value="ECO:0007669"/>
    <property type="project" value="InterPro"/>
</dbReference>
<keyword evidence="3" id="KW-1185">Reference proteome</keyword>
<evidence type="ECO:0000256" key="1">
    <source>
        <dbReference type="SAM" id="MobiDB-lite"/>
    </source>
</evidence>
<reference evidence="2" key="1">
    <citation type="submission" date="2020-01" db="EMBL/GenBank/DDBJ databases">
        <title>Genome sequence of Kobresia littledalei, the first chromosome-level genome in the family Cyperaceae.</title>
        <authorList>
            <person name="Qu G."/>
        </authorList>
    </citation>
    <scope>NUCLEOTIDE SEQUENCE</scope>
    <source>
        <strain evidence="2">C.B.Clarke</strain>
        <tissue evidence="2">Leaf</tissue>
    </source>
</reference>
<dbReference type="PANTHER" id="PTHR35720">
    <property type="entry name" value="PROTEIN PLASTID TRANSCRIPTIONALLY ACTIVE 12, CHLOROPLASTIC"/>
    <property type="match status" value="1"/>
</dbReference>
<accession>A0A833V7H0</accession>
<dbReference type="GO" id="GO:0042793">
    <property type="term" value="P:plastid transcription"/>
    <property type="evidence" value="ECO:0007669"/>
    <property type="project" value="TreeGrafter"/>
</dbReference>
<dbReference type="InterPro" id="IPR034581">
    <property type="entry name" value="PTAC12"/>
</dbReference>
<proteinExistence type="predicted"/>
<feature type="compositionally biased region" description="Basic and acidic residues" evidence="1">
    <location>
        <begin position="518"/>
        <end position="527"/>
    </location>
</feature>
<dbReference type="GO" id="GO:0009507">
    <property type="term" value="C:chloroplast"/>
    <property type="evidence" value="ECO:0007669"/>
    <property type="project" value="InterPro"/>
</dbReference>
<evidence type="ECO:0000313" key="2">
    <source>
        <dbReference type="EMBL" id="KAF3327537.1"/>
    </source>
</evidence>
<dbReference type="GO" id="GO:0009416">
    <property type="term" value="P:response to light stimulus"/>
    <property type="evidence" value="ECO:0007669"/>
    <property type="project" value="InterPro"/>
</dbReference>
<dbReference type="GO" id="GO:0045893">
    <property type="term" value="P:positive regulation of DNA-templated transcription"/>
    <property type="evidence" value="ECO:0007669"/>
    <property type="project" value="TreeGrafter"/>
</dbReference>
<feature type="region of interest" description="Disordered" evidence="1">
    <location>
        <begin position="60"/>
        <end position="89"/>
    </location>
</feature>
<protein>
    <submittedName>
        <fullName evidence="2">Protein PLASTID TRANSCRIPTIONALLY ACTIVE 12</fullName>
    </submittedName>
</protein>
<comment type="caution">
    <text evidence="2">The sequence shown here is derived from an EMBL/GenBank/DDBJ whole genome shotgun (WGS) entry which is preliminary data.</text>
</comment>
<dbReference type="GO" id="GO:0005634">
    <property type="term" value="C:nucleus"/>
    <property type="evidence" value="ECO:0007669"/>
    <property type="project" value="InterPro"/>
</dbReference>
<name>A0A833V7H0_9POAL</name>
<sequence>MALCANCWLLRDGLLHESVLDRRNKKSWSGLRSHIHFVLTENPNLFGRMPHLTKIRPLSQPVECEKKERRQFDPSKIEPPPYKFYMDSTSGKLEPAYGNRASIPPPEYWPEGTLERVRAAQAPEPKGVSKGSPSFGKSPGSRRSKLYNTQAKTSESADSSEPSQTSDESKNIEITPSVEVGGVDDAQSDTEEDEYVVYQTEKENLTGYDLDKHIGNPHPFINPETARTIENIRSSDDLWWNWRRSERWSRWQRPRPNADTVMAKAMAETGQIKIFGDQPTVTETALAKARKKVYKEERLKAERERLYEIGPIAYYSEWVSAYKDVDTSREAVQKRFEENGMTENQQLAEMFSHQTREEYRIMAGTDLRIKRDPLAIRMREDLIKEIYGGDPVYPTVNYIRDPNEVVDYRGPDFHEPVPSPLSYLLENRFLTSAEDFEKMIAKEKGPQFEISAIDKAMSTAVDIGETDDIEESEEEKEEEFNSEEEKEEEFKSEGIKEEEFKDKGDNWSLIKTSPHIQKSKEKTKKNESMTLKEAIEDSENLTDFLMDFDEEEK</sequence>